<sequence length="149" mass="16873">MTTTTTLGPTTHLVKSISVLPGGAHARESVISPRALAFIGPRRVARHQHKLFHGSQQATSICHSDQIIKTSVLVPQSCHQQLRDSPPLNFRLFLHHCHLLNCDTTLDNWWKKSDGWICFVLTSRQAMMDRECSVRLGPTFLLMGLIYFR</sequence>
<name>A0A914ECU8_9BILA</name>
<evidence type="ECO:0000313" key="1">
    <source>
        <dbReference type="Proteomes" id="UP000887540"/>
    </source>
</evidence>
<accession>A0A914ECU8</accession>
<proteinExistence type="predicted"/>
<protein>
    <submittedName>
        <fullName evidence="2">Uncharacterized protein</fullName>
    </submittedName>
</protein>
<reference evidence="2" key="1">
    <citation type="submission" date="2022-11" db="UniProtKB">
        <authorList>
            <consortium name="WormBaseParasite"/>
        </authorList>
    </citation>
    <scope>IDENTIFICATION</scope>
</reference>
<organism evidence="1 2">
    <name type="scientific">Acrobeloides nanus</name>
    <dbReference type="NCBI Taxonomy" id="290746"/>
    <lineage>
        <taxon>Eukaryota</taxon>
        <taxon>Metazoa</taxon>
        <taxon>Ecdysozoa</taxon>
        <taxon>Nematoda</taxon>
        <taxon>Chromadorea</taxon>
        <taxon>Rhabditida</taxon>
        <taxon>Tylenchina</taxon>
        <taxon>Cephalobomorpha</taxon>
        <taxon>Cephaloboidea</taxon>
        <taxon>Cephalobidae</taxon>
        <taxon>Acrobeloides</taxon>
    </lineage>
</organism>
<dbReference type="Proteomes" id="UP000887540">
    <property type="component" value="Unplaced"/>
</dbReference>
<dbReference type="AlphaFoldDB" id="A0A914ECU8"/>
<dbReference type="WBParaSite" id="ACRNAN_scaffold6913.g21478.t1">
    <property type="protein sequence ID" value="ACRNAN_scaffold6913.g21478.t1"/>
    <property type="gene ID" value="ACRNAN_scaffold6913.g21478"/>
</dbReference>
<keyword evidence="1" id="KW-1185">Reference proteome</keyword>
<evidence type="ECO:0000313" key="2">
    <source>
        <dbReference type="WBParaSite" id="ACRNAN_scaffold6913.g21478.t1"/>
    </source>
</evidence>